<comment type="caution">
    <text evidence="1">The sequence shown here is derived from an EMBL/GenBank/DDBJ whole genome shotgun (WGS) entry which is preliminary data.</text>
</comment>
<protein>
    <submittedName>
        <fullName evidence="1">Uncharacterized protein</fullName>
    </submittedName>
</protein>
<accession>A0ACB9RYA6</accession>
<organism evidence="1 2">
    <name type="scientific">Melastoma candidum</name>
    <dbReference type="NCBI Taxonomy" id="119954"/>
    <lineage>
        <taxon>Eukaryota</taxon>
        <taxon>Viridiplantae</taxon>
        <taxon>Streptophyta</taxon>
        <taxon>Embryophyta</taxon>
        <taxon>Tracheophyta</taxon>
        <taxon>Spermatophyta</taxon>
        <taxon>Magnoliopsida</taxon>
        <taxon>eudicotyledons</taxon>
        <taxon>Gunneridae</taxon>
        <taxon>Pentapetalae</taxon>
        <taxon>rosids</taxon>
        <taxon>malvids</taxon>
        <taxon>Myrtales</taxon>
        <taxon>Melastomataceae</taxon>
        <taxon>Melastomatoideae</taxon>
        <taxon>Melastomateae</taxon>
        <taxon>Melastoma</taxon>
    </lineage>
</organism>
<evidence type="ECO:0000313" key="2">
    <source>
        <dbReference type="Proteomes" id="UP001057402"/>
    </source>
</evidence>
<evidence type="ECO:0000313" key="1">
    <source>
        <dbReference type="EMBL" id="KAI4384181.1"/>
    </source>
</evidence>
<sequence>MESSNGTGLVVSGDSSWFYEQPLLGKEDKEAVECNMCGYDDAGFWSRLVFQWLNPLFRRGKKERLELAHVPDIPRSESAELASSSLEESIRKHKTATCCHGPLGLSYGNHYQLTECAQIGVGLRAAFTLLIYKKCLSSRSAGLINGKIVNLINVDVERVGDFCSYMHGIWLLPVHMFLALVVLQRNLGKIPAMAALFSMIVVMVSNSPLAMMQEKFQTQIMQAKDARIKATSEALKSMRILKLLSWEQSFLKKILQLRETERFWLKRYLYTCSAVAFLFWTSPTLVSVTAFGACIIMKTSLTTGTVLSALATVRILQGPIYNLPELISRFAQTKVSINRINEFLREEDQKRLMNYPTQGEMDLAIDIEPAEYAWDTSDLTSKKVSVSIREKVKIMKGQKVAVCGSVGSGKSSLICSILGEVPRISGTATKVTGTKAYAPQSAWIQTGTIKENILFGRKMDAGLYDSILDACALKQDIELWSDGDLTVVGERGTNLSGGQKQRIQLARSVYSDSDVYFLDDPFSAVDAHTSTYLLKRCLMGLLSSKTVVYVTHQLELLEAADHVLVMKDGSMVQHGKYKELAKDIEGELIRQVNAHRRSIDHMKPTAEEDKVAPTRLEKANRIDAFEEKHPRCSTDDNIPQQMQDEETVTGRVKWTVYSVFVMCAYKGPSDTSLPSPLPGTADGQQLLDCMGCQQR</sequence>
<gene>
    <name evidence="1" type="ORF">MLD38_002369</name>
</gene>
<dbReference type="Proteomes" id="UP001057402">
    <property type="component" value="Chromosome 2"/>
</dbReference>
<keyword evidence="2" id="KW-1185">Reference proteome</keyword>
<name>A0ACB9RYA6_9MYRT</name>
<reference evidence="2" key="1">
    <citation type="journal article" date="2023" name="Front. Plant Sci.">
        <title>Chromosomal-level genome assembly of Melastoma candidum provides insights into trichome evolution.</title>
        <authorList>
            <person name="Zhong Y."/>
            <person name="Wu W."/>
            <person name="Sun C."/>
            <person name="Zou P."/>
            <person name="Liu Y."/>
            <person name="Dai S."/>
            <person name="Zhou R."/>
        </authorList>
    </citation>
    <scope>NUCLEOTIDE SEQUENCE [LARGE SCALE GENOMIC DNA]</scope>
</reference>
<dbReference type="EMBL" id="CM042881">
    <property type="protein sequence ID" value="KAI4384181.1"/>
    <property type="molecule type" value="Genomic_DNA"/>
</dbReference>
<proteinExistence type="predicted"/>